<keyword evidence="1" id="KW-0472">Membrane</keyword>
<keyword evidence="1" id="KW-0812">Transmembrane</keyword>
<name>R7Z816_LYSSH</name>
<protein>
    <submittedName>
        <fullName evidence="2">PTS system lactose/cellobiose transporter subunit IIC family protein</fullName>
    </submittedName>
</protein>
<dbReference type="PATRIC" id="fig|1285586.5.peg.4671"/>
<dbReference type="EMBL" id="AQPX01000043">
    <property type="protein sequence ID" value="EON70253.1"/>
    <property type="molecule type" value="Genomic_DNA"/>
</dbReference>
<accession>R7Z816</accession>
<evidence type="ECO:0000256" key="1">
    <source>
        <dbReference type="SAM" id="Phobius"/>
    </source>
</evidence>
<dbReference type="HOGENOM" id="CLU_2700353_0_0_9"/>
<dbReference type="eggNOG" id="COG1455">
    <property type="taxonomic scope" value="Bacteria"/>
</dbReference>
<comment type="caution">
    <text evidence="2">The sequence shown here is derived from an EMBL/GenBank/DDBJ whole genome shotgun (WGS) entry which is preliminary data.</text>
</comment>
<reference evidence="2 3" key="1">
    <citation type="submission" date="2013-04" db="EMBL/GenBank/DDBJ databases">
        <title>Draft genome of the heavy metal tolerant bacterium Lysinibacillus sphaericus strain OT4b.31.</title>
        <authorList>
            <person name="Pena-Montenegro T.D."/>
            <person name="Dussan J."/>
        </authorList>
    </citation>
    <scope>NUCLEOTIDE SEQUENCE [LARGE SCALE GENOMIC DNA]</scope>
    <source>
        <strain evidence="2 3">OT4b.31</strain>
    </source>
</reference>
<proteinExistence type="predicted"/>
<evidence type="ECO:0000313" key="3">
    <source>
        <dbReference type="Proteomes" id="UP000013911"/>
    </source>
</evidence>
<sequence length="73" mass="8241">MDFFHVTLQKITDNRYLIAIRNSFTMLIPLILVGSMASLINNFPIMGIQNLINETFLGQLLKSVNGTIWNASI</sequence>
<organism evidence="2 3">
    <name type="scientific">Lysinibacillus sphaericus OT4b.31</name>
    <dbReference type="NCBI Taxonomy" id="1285586"/>
    <lineage>
        <taxon>Bacteria</taxon>
        <taxon>Bacillati</taxon>
        <taxon>Bacillota</taxon>
        <taxon>Bacilli</taxon>
        <taxon>Bacillales</taxon>
        <taxon>Bacillaceae</taxon>
        <taxon>Lysinibacillus</taxon>
    </lineage>
</organism>
<feature type="transmembrane region" description="Helical" evidence="1">
    <location>
        <begin position="20"/>
        <end position="40"/>
    </location>
</feature>
<evidence type="ECO:0000313" key="2">
    <source>
        <dbReference type="EMBL" id="EON70253.1"/>
    </source>
</evidence>
<dbReference type="Proteomes" id="UP000013911">
    <property type="component" value="Unassembled WGS sequence"/>
</dbReference>
<dbReference type="OrthoDB" id="1641940at2"/>
<dbReference type="AlphaFoldDB" id="R7Z816"/>
<gene>
    <name evidence="2" type="ORF">H131_22406</name>
</gene>
<keyword evidence="1" id="KW-1133">Transmembrane helix</keyword>
<dbReference type="RefSeq" id="WP_010861375.1">
    <property type="nucleotide sequence ID" value="NZ_KB933418.1"/>
</dbReference>